<evidence type="ECO:0000256" key="2">
    <source>
        <dbReference type="ARBA" id="ARBA00007430"/>
    </source>
</evidence>
<comment type="subcellular location">
    <subcellularLocation>
        <location evidence="1">Cell membrane</location>
        <topology evidence="1">Multi-pass membrane protein</topology>
    </subcellularLocation>
</comment>
<comment type="similarity">
    <text evidence="2">Belongs to the polysaccharide synthase family.</text>
</comment>
<dbReference type="Proteomes" id="UP000218418">
    <property type="component" value="Chromosome"/>
</dbReference>
<evidence type="ECO:0000256" key="4">
    <source>
        <dbReference type="ARBA" id="ARBA00022692"/>
    </source>
</evidence>
<feature type="transmembrane region" description="Helical" evidence="7">
    <location>
        <begin position="148"/>
        <end position="168"/>
    </location>
</feature>
<evidence type="ECO:0000313" key="9">
    <source>
        <dbReference type="Proteomes" id="UP000218418"/>
    </source>
</evidence>
<name>A0A1Z4LMR3_9CYAN</name>
<feature type="transmembrane region" description="Helical" evidence="7">
    <location>
        <begin position="174"/>
        <end position="194"/>
    </location>
</feature>
<dbReference type="OrthoDB" id="9770347at2"/>
<keyword evidence="6 7" id="KW-0472">Membrane</keyword>
<evidence type="ECO:0000256" key="3">
    <source>
        <dbReference type="ARBA" id="ARBA00022475"/>
    </source>
</evidence>
<feature type="transmembrane region" description="Helical" evidence="7">
    <location>
        <begin position="327"/>
        <end position="351"/>
    </location>
</feature>
<feature type="transmembrane region" description="Helical" evidence="7">
    <location>
        <begin position="386"/>
        <end position="404"/>
    </location>
</feature>
<proteinExistence type="inferred from homology"/>
<keyword evidence="9" id="KW-1185">Reference proteome</keyword>
<gene>
    <name evidence="8" type="ORF">NIES267_20010</name>
</gene>
<reference evidence="8 9" key="1">
    <citation type="submission" date="2017-06" db="EMBL/GenBank/DDBJ databases">
        <title>Genome sequencing of cyanobaciteial culture collection at National Institute for Environmental Studies (NIES).</title>
        <authorList>
            <person name="Hirose Y."/>
            <person name="Shimura Y."/>
            <person name="Fujisawa T."/>
            <person name="Nakamura Y."/>
            <person name="Kawachi M."/>
        </authorList>
    </citation>
    <scope>NUCLEOTIDE SEQUENCE [LARGE SCALE GENOMIC DNA]</scope>
    <source>
        <strain evidence="8 9">NIES-267</strain>
    </source>
</reference>
<dbReference type="PANTHER" id="PTHR30250">
    <property type="entry name" value="PST FAMILY PREDICTED COLANIC ACID TRANSPORTER"/>
    <property type="match status" value="1"/>
</dbReference>
<evidence type="ECO:0000256" key="6">
    <source>
        <dbReference type="ARBA" id="ARBA00023136"/>
    </source>
</evidence>
<dbReference type="AlphaFoldDB" id="A0A1Z4LMR3"/>
<feature type="transmembrane region" description="Helical" evidence="7">
    <location>
        <begin position="294"/>
        <end position="315"/>
    </location>
</feature>
<evidence type="ECO:0000256" key="7">
    <source>
        <dbReference type="SAM" id="Phobius"/>
    </source>
</evidence>
<evidence type="ECO:0000256" key="5">
    <source>
        <dbReference type="ARBA" id="ARBA00022989"/>
    </source>
</evidence>
<evidence type="ECO:0000313" key="8">
    <source>
        <dbReference type="EMBL" id="BAY82520.1"/>
    </source>
</evidence>
<dbReference type="EMBL" id="AP018227">
    <property type="protein sequence ID" value="BAY82520.1"/>
    <property type="molecule type" value="Genomic_DNA"/>
</dbReference>
<dbReference type="GO" id="GO:0005886">
    <property type="term" value="C:plasma membrane"/>
    <property type="evidence" value="ECO:0007669"/>
    <property type="project" value="UniProtKB-SubCell"/>
</dbReference>
<feature type="transmembrane region" description="Helical" evidence="7">
    <location>
        <begin position="113"/>
        <end position="136"/>
    </location>
</feature>
<dbReference type="Pfam" id="PF13440">
    <property type="entry name" value="Polysacc_synt_3"/>
    <property type="match status" value="1"/>
</dbReference>
<evidence type="ECO:0000256" key="1">
    <source>
        <dbReference type="ARBA" id="ARBA00004651"/>
    </source>
</evidence>
<keyword evidence="5 7" id="KW-1133">Transmembrane helix</keyword>
<sequence length="447" mass="50217">MASVKKLAVLGAIWTIVGFGASQILRFGSNLILTRLLVPEFFGLMAIVNVLRMGIELFSDVGISPSIINNKKGDEPFFRNTAWTIQLIRGMIIWLFALLVTQPVANFYQDERLLWLIPIVGFSSVIDGFSSTNIYTCQRRLDLARFTVFDFIVQTLSVATYILLAWLSPTIWSLALGTLAGALYRTIGSHWLIPEVTNRFAWNRDAVRDILSFGKWMFVSSALIFMAEQSDRLILGKLLNFETLGVYTIAYTLANIPKEIIKKLSYRVIFPAISSQVDLPRSSLRAKIVRQRRLMLMGFAVGLAALITVGDLIIGTLYDSRYTEATWMMPILCCGIWFSLLFYTVSPALLAISKPLYSAQSNLARFTMIGVVLPLAFSRFGTLGAIITIAFSDLPLYIVNLYGLWREKLSCIRQDIQITALFIGVLALFIFIRNYLGFGFPIQAILK</sequence>
<accession>A0A1Z4LMR3</accession>
<dbReference type="InterPro" id="IPR050833">
    <property type="entry name" value="Poly_Biosynth_Transport"/>
</dbReference>
<feature type="transmembrane region" description="Helical" evidence="7">
    <location>
        <begin position="363"/>
        <end position="380"/>
    </location>
</feature>
<organism evidence="8 9">
    <name type="scientific">Calothrix parasitica NIES-267</name>
    <dbReference type="NCBI Taxonomy" id="1973488"/>
    <lineage>
        <taxon>Bacteria</taxon>
        <taxon>Bacillati</taxon>
        <taxon>Cyanobacteriota</taxon>
        <taxon>Cyanophyceae</taxon>
        <taxon>Nostocales</taxon>
        <taxon>Calotrichaceae</taxon>
        <taxon>Calothrix</taxon>
    </lineage>
</organism>
<dbReference type="PANTHER" id="PTHR30250:SF10">
    <property type="entry name" value="LIPOPOLYSACCHARIDE BIOSYNTHESIS PROTEIN WZXC"/>
    <property type="match status" value="1"/>
</dbReference>
<keyword evidence="3" id="KW-1003">Cell membrane</keyword>
<feature type="transmembrane region" description="Helical" evidence="7">
    <location>
        <begin position="81"/>
        <end position="101"/>
    </location>
</feature>
<feature type="transmembrane region" description="Helical" evidence="7">
    <location>
        <begin position="416"/>
        <end position="436"/>
    </location>
</feature>
<protein>
    <submittedName>
        <fullName evidence="8">Polysaccharide biosynthesis protein</fullName>
    </submittedName>
</protein>
<keyword evidence="4 7" id="KW-0812">Transmembrane</keyword>